<accession>A0A7U3ZHC0</accession>
<proteinExistence type="predicted"/>
<dbReference type="Proteomes" id="UP000000493">
    <property type="component" value="Chromosome"/>
</dbReference>
<evidence type="ECO:0000313" key="1">
    <source>
        <dbReference type="EMBL" id="AEI47170.1"/>
    </source>
</evidence>
<name>A0A7U3ZHC0_RUNSL</name>
<dbReference type="AlphaFoldDB" id="A0A7U3ZHC0"/>
<sequence>MKTIVFSITFSFFFLLQGLAQKKTMIAYFPREVSIKDSITISLIDNYIQKVQDKKVVHLSIAATQDTIFYRLEAIATIETITEHIKPFFIFQYKGYYFLVDNGLGRMVQGNDLFAQYITKKLKKYLVRGETIKDAGNGVKDVTFIIYEAPVMFATYSRGGVKVRWDGL</sequence>
<reference evidence="2" key="1">
    <citation type="submission" date="2011-06" db="EMBL/GenBank/DDBJ databases">
        <title>The complete genome of chromosome of Runella slithyformis DSM 19594.</title>
        <authorList>
            <consortium name="US DOE Joint Genome Institute (JGI-PGF)"/>
            <person name="Lucas S."/>
            <person name="Han J."/>
            <person name="Lapidus A."/>
            <person name="Bruce D."/>
            <person name="Goodwin L."/>
            <person name="Pitluck S."/>
            <person name="Peters L."/>
            <person name="Kyrpides N."/>
            <person name="Mavromatis K."/>
            <person name="Ivanova N."/>
            <person name="Ovchinnikova G."/>
            <person name="Zhang X."/>
            <person name="Misra M."/>
            <person name="Detter J.C."/>
            <person name="Tapia R."/>
            <person name="Han C."/>
            <person name="Land M."/>
            <person name="Hauser L."/>
            <person name="Markowitz V."/>
            <person name="Cheng J.-F."/>
            <person name="Hugenholtz P."/>
            <person name="Woyke T."/>
            <person name="Wu D."/>
            <person name="Tindall B."/>
            <person name="Faehrich R."/>
            <person name="Brambilla E."/>
            <person name="Klenk H.-P."/>
            <person name="Eisen J.A."/>
        </authorList>
    </citation>
    <scope>NUCLEOTIDE SEQUENCE [LARGE SCALE GENOMIC DNA]</scope>
    <source>
        <strain evidence="2">ATCC 29530 / DSM 19594 / LMG 11500 / NCIMB 11436 / LSU 4</strain>
    </source>
</reference>
<dbReference type="EMBL" id="CP002859">
    <property type="protein sequence ID" value="AEI47170.1"/>
    <property type="molecule type" value="Genomic_DNA"/>
</dbReference>
<protein>
    <submittedName>
        <fullName evidence="1">Uncharacterized protein</fullName>
    </submittedName>
</protein>
<dbReference type="KEGG" id="rsi:Runsl_0729"/>
<reference evidence="1 2" key="2">
    <citation type="journal article" date="2012" name="Stand. Genomic Sci.">
        <title>Complete genome sequence of the aquatic bacterium Runella slithyformis type strain (LSU 4(T)).</title>
        <authorList>
            <person name="Copeland A."/>
            <person name="Zhang X."/>
            <person name="Misra M."/>
            <person name="Lapidus A."/>
            <person name="Nolan M."/>
            <person name="Lucas S."/>
            <person name="Deshpande S."/>
            <person name="Cheng J.F."/>
            <person name="Tapia R."/>
            <person name="Goodwin L.A."/>
            <person name="Pitluck S."/>
            <person name="Liolios K."/>
            <person name="Pagani I."/>
            <person name="Ivanova N."/>
            <person name="Mikhailova N."/>
            <person name="Pati A."/>
            <person name="Chen A."/>
            <person name="Palaniappan K."/>
            <person name="Land M."/>
            <person name="Hauser L."/>
            <person name="Pan C."/>
            <person name="Jeffries C.D."/>
            <person name="Detter J.C."/>
            <person name="Brambilla E.M."/>
            <person name="Rohde M."/>
            <person name="Djao O.D."/>
            <person name="Goker M."/>
            <person name="Sikorski J."/>
            <person name="Tindall B.J."/>
            <person name="Woyke T."/>
            <person name="Bristow J."/>
            <person name="Eisen J.A."/>
            <person name="Markowitz V."/>
            <person name="Hugenholtz P."/>
            <person name="Kyrpides N.C."/>
            <person name="Klenk H.P."/>
            <person name="Mavromatis K."/>
        </authorList>
    </citation>
    <scope>NUCLEOTIDE SEQUENCE [LARGE SCALE GENOMIC DNA]</scope>
    <source>
        <strain evidence="2">ATCC 29530 / DSM 19594 / LMG 11500 / NCIMB 11436 / LSU 4</strain>
    </source>
</reference>
<gene>
    <name evidence="1" type="ordered locus">Runsl_0729</name>
</gene>
<dbReference type="RefSeq" id="WP_013926492.1">
    <property type="nucleotide sequence ID" value="NC_015703.1"/>
</dbReference>
<evidence type="ECO:0000313" key="2">
    <source>
        <dbReference type="Proteomes" id="UP000000493"/>
    </source>
</evidence>
<keyword evidence="2" id="KW-1185">Reference proteome</keyword>
<organism evidence="1 2">
    <name type="scientific">Runella slithyformis (strain ATCC 29530 / DSM 19594 / LMG 11500 / NCIMB 11436 / LSU 4)</name>
    <dbReference type="NCBI Taxonomy" id="761193"/>
    <lineage>
        <taxon>Bacteria</taxon>
        <taxon>Pseudomonadati</taxon>
        <taxon>Bacteroidota</taxon>
        <taxon>Cytophagia</taxon>
        <taxon>Cytophagales</taxon>
        <taxon>Spirosomataceae</taxon>
        <taxon>Runella</taxon>
    </lineage>
</organism>